<gene>
    <name evidence="2" type="ORF">VNO80_00365</name>
</gene>
<reference evidence="2 3" key="1">
    <citation type="submission" date="2024-01" db="EMBL/GenBank/DDBJ databases">
        <title>The genomes of 5 underutilized Papilionoideae crops provide insights into root nodulation and disease resistanc.</title>
        <authorList>
            <person name="Jiang F."/>
        </authorList>
    </citation>
    <scope>NUCLEOTIDE SEQUENCE [LARGE SCALE GENOMIC DNA]</scope>
    <source>
        <strain evidence="2">JINMINGXINNONG_FW02</strain>
        <tissue evidence="2">Leaves</tissue>
    </source>
</reference>
<organism evidence="2 3">
    <name type="scientific">Phaseolus coccineus</name>
    <name type="common">Scarlet runner bean</name>
    <name type="synonym">Phaseolus multiflorus</name>
    <dbReference type="NCBI Taxonomy" id="3886"/>
    <lineage>
        <taxon>Eukaryota</taxon>
        <taxon>Viridiplantae</taxon>
        <taxon>Streptophyta</taxon>
        <taxon>Embryophyta</taxon>
        <taxon>Tracheophyta</taxon>
        <taxon>Spermatophyta</taxon>
        <taxon>Magnoliopsida</taxon>
        <taxon>eudicotyledons</taxon>
        <taxon>Gunneridae</taxon>
        <taxon>Pentapetalae</taxon>
        <taxon>rosids</taxon>
        <taxon>fabids</taxon>
        <taxon>Fabales</taxon>
        <taxon>Fabaceae</taxon>
        <taxon>Papilionoideae</taxon>
        <taxon>50 kb inversion clade</taxon>
        <taxon>NPAAA clade</taxon>
        <taxon>indigoferoid/millettioid clade</taxon>
        <taxon>Phaseoleae</taxon>
        <taxon>Phaseolus</taxon>
    </lineage>
</organism>
<dbReference type="AlphaFoldDB" id="A0AAN9P5B4"/>
<dbReference type="PANTHER" id="PTHR47869">
    <property type="entry name" value="OS03G0410700 PROTEIN"/>
    <property type="match status" value="1"/>
</dbReference>
<dbReference type="PANTHER" id="PTHR47869:SF2">
    <property type="entry name" value="OS03G0410700 PROTEIN"/>
    <property type="match status" value="1"/>
</dbReference>
<comment type="caution">
    <text evidence="2">The sequence shown here is derived from an EMBL/GenBank/DDBJ whole genome shotgun (WGS) entry which is preliminary data.</text>
</comment>
<name>A0AAN9P5B4_PHACN</name>
<dbReference type="Gene3D" id="3.40.50.720">
    <property type="entry name" value="NAD(P)-binding Rossmann-like Domain"/>
    <property type="match status" value="1"/>
</dbReference>
<accession>A0AAN9P5B4</accession>
<dbReference type="FunFam" id="3.40.50.720:FF:000435">
    <property type="entry name" value="NAD(P)-binding Rossmann-fold superfamily protein"/>
    <property type="match status" value="1"/>
</dbReference>
<keyword evidence="3" id="KW-1185">Reference proteome</keyword>
<sequence>MLRFMDSLCLTDVGLMFSWSAIVHLKDGYGLLIINEMASLVRNALSFIAGRDGWSVTLPTMVLAYAATLSSTLSFQNSVPFSSQRSGTPFGFSFPSSRDNGSVVPPLVVCHAKKKLSFMEQILDYIEGGPKLRKWYGAPDILEKDGTAIEDDEDVYPEDEVRDALLVTDGDSEIGQMVILSLIVKKARVKALVKDKRVALEAFGSYVESMAGDTSDNRFVKKALRGVGTIICPNEGFLSNVGSLQGVQHVIVLSQLSAYSGKSGFQSMMKSNAKKLAEQDESVLKTSGIPYTLIRTGALQDTPGGKQGFTFDEGCAASGSISKEDAAFVCVAALDCTPQTGFIFEVANGDNKVSDWKECLSTLMEKANKKLQ</sequence>
<dbReference type="EMBL" id="JAYMYR010000001">
    <property type="protein sequence ID" value="KAK7381818.1"/>
    <property type="molecule type" value="Genomic_DNA"/>
</dbReference>
<evidence type="ECO:0000259" key="1">
    <source>
        <dbReference type="Pfam" id="PF13460"/>
    </source>
</evidence>
<evidence type="ECO:0000313" key="2">
    <source>
        <dbReference type="EMBL" id="KAK7381818.1"/>
    </source>
</evidence>
<feature type="domain" description="NAD(P)-binding" evidence="1">
    <location>
        <begin position="173"/>
        <end position="335"/>
    </location>
</feature>
<dbReference type="Pfam" id="PF13460">
    <property type="entry name" value="NAD_binding_10"/>
    <property type="match status" value="1"/>
</dbReference>
<dbReference type="InterPro" id="IPR016040">
    <property type="entry name" value="NAD(P)-bd_dom"/>
</dbReference>
<proteinExistence type="predicted"/>
<dbReference type="Proteomes" id="UP001374584">
    <property type="component" value="Unassembled WGS sequence"/>
</dbReference>
<dbReference type="InterPro" id="IPR036291">
    <property type="entry name" value="NAD(P)-bd_dom_sf"/>
</dbReference>
<evidence type="ECO:0000313" key="3">
    <source>
        <dbReference type="Proteomes" id="UP001374584"/>
    </source>
</evidence>
<dbReference type="SUPFAM" id="SSF51735">
    <property type="entry name" value="NAD(P)-binding Rossmann-fold domains"/>
    <property type="match status" value="1"/>
</dbReference>
<protein>
    <recommendedName>
        <fullName evidence="1">NAD(P)-binding domain-containing protein</fullName>
    </recommendedName>
</protein>
<dbReference type="GO" id="GO:0009507">
    <property type="term" value="C:chloroplast"/>
    <property type="evidence" value="ECO:0007669"/>
    <property type="project" value="TreeGrafter"/>
</dbReference>